<name>S8DXL9_FOMSC</name>
<keyword evidence="2" id="KW-1185">Reference proteome</keyword>
<evidence type="ECO:0000313" key="2">
    <source>
        <dbReference type="Proteomes" id="UP000015241"/>
    </source>
</evidence>
<dbReference type="EMBL" id="KE504173">
    <property type="protein sequence ID" value="EPS97781.1"/>
    <property type="molecule type" value="Genomic_DNA"/>
</dbReference>
<organism evidence="1 2">
    <name type="scientific">Fomitopsis schrenkii</name>
    <name type="common">Brown rot fungus</name>
    <dbReference type="NCBI Taxonomy" id="2126942"/>
    <lineage>
        <taxon>Eukaryota</taxon>
        <taxon>Fungi</taxon>
        <taxon>Dikarya</taxon>
        <taxon>Basidiomycota</taxon>
        <taxon>Agaricomycotina</taxon>
        <taxon>Agaricomycetes</taxon>
        <taxon>Polyporales</taxon>
        <taxon>Fomitopsis</taxon>
    </lineage>
</organism>
<evidence type="ECO:0000313" key="1">
    <source>
        <dbReference type="EMBL" id="EPS97781.1"/>
    </source>
</evidence>
<reference evidence="1 2" key="1">
    <citation type="journal article" date="2012" name="Science">
        <title>The Paleozoic origin of enzymatic lignin decomposition reconstructed from 31 fungal genomes.</title>
        <authorList>
            <person name="Floudas D."/>
            <person name="Binder M."/>
            <person name="Riley R."/>
            <person name="Barry K."/>
            <person name="Blanchette R.A."/>
            <person name="Henrissat B."/>
            <person name="Martinez A.T."/>
            <person name="Otillar R."/>
            <person name="Spatafora J.W."/>
            <person name="Yadav J.S."/>
            <person name="Aerts A."/>
            <person name="Benoit I."/>
            <person name="Boyd A."/>
            <person name="Carlson A."/>
            <person name="Copeland A."/>
            <person name="Coutinho P.M."/>
            <person name="de Vries R.P."/>
            <person name="Ferreira P."/>
            <person name="Findley K."/>
            <person name="Foster B."/>
            <person name="Gaskell J."/>
            <person name="Glotzer D."/>
            <person name="Gorecki P."/>
            <person name="Heitman J."/>
            <person name="Hesse C."/>
            <person name="Hori C."/>
            <person name="Igarashi K."/>
            <person name="Jurgens J.A."/>
            <person name="Kallen N."/>
            <person name="Kersten P."/>
            <person name="Kohler A."/>
            <person name="Kuees U."/>
            <person name="Kumar T.K.A."/>
            <person name="Kuo A."/>
            <person name="LaButti K."/>
            <person name="Larrondo L.F."/>
            <person name="Lindquist E."/>
            <person name="Ling A."/>
            <person name="Lombard V."/>
            <person name="Lucas S."/>
            <person name="Lundell T."/>
            <person name="Martin R."/>
            <person name="McLaughlin D.J."/>
            <person name="Morgenstern I."/>
            <person name="Morin E."/>
            <person name="Murat C."/>
            <person name="Nagy L.G."/>
            <person name="Nolan M."/>
            <person name="Ohm R.A."/>
            <person name="Patyshakuliyeva A."/>
            <person name="Rokas A."/>
            <person name="Ruiz-Duenas F.J."/>
            <person name="Sabat G."/>
            <person name="Salamov A."/>
            <person name="Samejima M."/>
            <person name="Schmutz J."/>
            <person name="Slot J.C."/>
            <person name="St John F."/>
            <person name="Stenlid J."/>
            <person name="Sun H."/>
            <person name="Sun S."/>
            <person name="Syed K."/>
            <person name="Tsang A."/>
            <person name="Wiebenga A."/>
            <person name="Young D."/>
            <person name="Pisabarro A."/>
            <person name="Eastwood D.C."/>
            <person name="Martin F."/>
            <person name="Cullen D."/>
            <person name="Grigoriev I.V."/>
            <person name="Hibbett D.S."/>
        </authorList>
    </citation>
    <scope>NUCLEOTIDE SEQUENCE</scope>
    <source>
        <strain evidence="2">FP-58527</strain>
    </source>
</reference>
<dbReference type="Gene3D" id="2.40.40.20">
    <property type="match status" value="1"/>
</dbReference>
<dbReference type="Proteomes" id="UP000015241">
    <property type="component" value="Unassembled WGS sequence"/>
</dbReference>
<sequence length="131" mass="14218">MPSLPTPPPCQRACDVLLALRAACPFASITANELSLASAEMFFLEVVPVSPTCFRSPAKMGDMLFEHPQNEYDGTPVSVSLARLHIHKFIGHRVSYATRSVISPDLNIEPSEIGIPPVLHASSLPRSPSRL</sequence>
<accession>S8DXL9</accession>
<gene>
    <name evidence="1" type="ORF">FOMPIDRAFT_82368</name>
</gene>
<dbReference type="OrthoDB" id="270392at2759"/>
<proteinExistence type="predicted"/>
<dbReference type="HOGENOM" id="CLU_1927626_0_0_1"/>
<dbReference type="STRING" id="743788.S8DXL9"/>
<dbReference type="AlphaFoldDB" id="S8DXL9"/>
<dbReference type="InParanoid" id="S8DXL9"/>
<dbReference type="SUPFAM" id="SSF64484">
    <property type="entry name" value="beta and beta-prime subunits of DNA dependent RNA-polymerase"/>
    <property type="match status" value="1"/>
</dbReference>
<protein>
    <submittedName>
        <fullName evidence="1">Uncharacterized protein</fullName>
    </submittedName>
</protein>